<proteinExistence type="predicted"/>
<evidence type="ECO:0000313" key="2">
    <source>
        <dbReference type="EMBL" id="SHH49803.1"/>
    </source>
</evidence>
<reference evidence="2 3" key="1">
    <citation type="submission" date="2016-11" db="EMBL/GenBank/DDBJ databases">
        <authorList>
            <person name="Jaros S."/>
            <person name="Januszkiewicz K."/>
            <person name="Wedrychowicz H."/>
        </authorList>
    </citation>
    <scope>NUCLEOTIDE SEQUENCE [LARGE SCALE GENOMIC DNA]</scope>
    <source>
        <strain evidence="2 3">DSM 16917</strain>
    </source>
</reference>
<feature type="signal peptide" evidence="1">
    <location>
        <begin position="1"/>
        <end position="18"/>
    </location>
</feature>
<keyword evidence="1" id="KW-0732">Signal</keyword>
<protein>
    <submittedName>
        <fullName evidence="2">Uncharacterized protein</fullName>
    </submittedName>
</protein>
<dbReference type="AlphaFoldDB" id="A0A1M5THG8"/>
<dbReference type="Proteomes" id="UP000184268">
    <property type="component" value="Unassembled WGS sequence"/>
</dbReference>
<dbReference type="RefSeq" id="WP_067663236.1">
    <property type="nucleotide sequence ID" value="NZ_FQXG01000003.1"/>
</dbReference>
<sequence length="391" mass="43532">MKLKILFLIMPFIASANALESHTERTYRYELFGLEYPISMKANDPSCFNNNYNGFCSMELFEQAMRNFCGPYLTSDSGGLGSYSYYAGRYKGPGTSGLNYRKAAQTYVDYSTAIEEISAEHSRLNGEYSGIDNGLLNAIKSQLSSNQSDVTEKIWRMADQIDELEQAKIEISKTLSDIETREVSSDASDLSIVKSQQNIDDINTHLKSLDSEAWEVISNSVVYSKTGGRNIHVEKALKLWSRVGQSITAKCSDFETSFKQRNPDEWRMWVVNEGLLSDSVPPGERVYEKVTLSQSSIDQGINRAGNQYGEGTSDGLRALVDEGAVSFTLQDERSATGLTSGDLYRGVTPGGAEFSRDEFMEFLISEGLSAAEIRRLLDLYDKEFGSDSESE</sequence>
<feature type="chain" id="PRO_5009913937" evidence="1">
    <location>
        <begin position="19"/>
        <end position="391"/>
    </location>
</feature>
<keyword evidence="3" id="KW-1185">Reference proteome</keyword>
<dbReference type="EMBL" id="FQXG01000003">
    <property type="protein sequence ID" value="SHH49803.1"/>
    <property type="molecule type" value="Genomic_DNA"/>
</dbReference>
<evidence type="ECO:0000256" key="1">
    <source>
        <dbReference type="SAM" id="SignalP"/>
    </source>
</evidence>
<gene>
    <name evidence="2" type="ORF">SAMN02745129_2135</name>
</gene>
<organism evidence="2 3">
    <name type="scientific">Ferrimonas marina</name>
    <dbReference type="NCBI Taxonomy" id="299255"/>
    <lineage>
        <taxon>Bacteria</taxon>
        <taxon>Pseudomonadati</taxon>
        <taxon>Pseudomonadota</taxon>
        <taxon>Gammaproteobacteria</taxon>
        <taxon>Alteromonadales</taxon>
        <taxon>Ferrimonadaceae</taxon>
        <taxon>Ferrimonas</taxon>
    </lineage>
</organism>
<evidence type="ECO:0000313" key="3">
    <source>
        <dbReference type="Proteomes" id="UP000184268"/>
    </source>
</evidence>
<accession>A0A1M5THG8</accession>
<name>A0A1M5THG8_9GAMM</name>